<sequence>QNTMVHEDIFEEVFIEEKQLLIKDEYDRLKGLCYLDHTGAAPYCKSYIHSIMNDLMENVYSNPHSGSLTGKHCLDSIDQIRYKILQHFNTDADEYNVIFTSGATAALKLVAESFSWTTDDKESFKNEWYPKERCSNRSGGDFVYMEDNHTSVLGMREVVRENGANVRCLLHNETLDIFVNDNYYTDEDKLTKTTNSLFVYSAQCNFSGVKYPLSWIDKIKCGILNDLCGKRSNWYCLLDAATYVSTNYLDLSTFKPDFVSISFYKMFGYPTGLGALLVRKVSAPVLYKPYYGGGTVLIALSSEKSYIPRPSLHERFEDGTLNFLSILSLDSGFKTLYSLVGDMDNISKHCFNLAKYVFYSLLKLHHNNGSPAVHLYADTPYEDVKTQGNIVNFNILRANGDFVGYAEVLHMANLHGIQLRTGCFCNPGACRRHLGLTNSDLKKHYKSGHVCGDDNDLINGVPTGSVRVSFGFYSTKEDADKFVDMIKKCFITEPILERIPFFWRYVASNLRNKFSPIENKLLEIKHTDFMKYIYYWCEYTENRSHSNTNYQQSFTDQHNETDYVNLQRMNKSHISHIFIYPVKSCGRLPVAQWQLTQRGLKYDRYWMIVNSSGVALTQKREPKMCKIRPKIDLKMNKLYLSFEGYSDICIDLENESDIGYKSNVSLCQSKVCGDRIQGLDCGDDVALWVSTVLQRPGLRLIRQFNEDGRVNKNSTGSLALANQAQYLLINLESVYWLSNQLENTDCSKESMLDRFRCNFAISGTKAPFVEQSWERVRIGNINFTVDGPCGRCQMICINQDTGDYCKEPLTLLSANFKGKLKFGIYLSTSSLDKDATLSVGDKFFVYK</sequence>
<dbReference type="PANTHER" id="PTHR14237">
    <property type="entry name" value="MOLYBDOPTERIN COFACTOR SULFURASE MOSC"/>
    <property type="match status" value="1"/>
</dbReference>
<dbReference type="InterPro" id="IPR028886">
    <property type="entry name" value="MoCo_sulfurase"/>
</dbReference>
<evidence type="ECO:0000256" key="5">
    <source>
        <dbReference type="ARBA" id="ARBA00066828"/>
    </source>
</evidence>
<comment type="catalytic activity">
    <reaction evidence="4">
        <text>Mo-molybdopterin + L-cysteine + AH2 = thio-Mo-molybdopterin + L-alanine + A + H2O</text>
        <dbReference type="Rhea" id="RHEA:42636"/>
        <dbReference type="ChEBI" id="CHEBI:13193"/>
        <dbReference type="ChEBI" id="CHEBI:15377"/>
        <dbReference type="ChEBI" id="CHEBI:17499"/>
        <dbReference type="ChEBI" id="CHEBI:35235"/>
        <dbReference type="ChEBI" id="CHEBI:57972"/>
        <dbReference type="ChEBI" id="CHEBI:71302"/>
        <dbReference type="ChEBI" id="CHEBI:82685"/>
        <dbReference type="EC" id="2.8.1.9"/>
    </reaction>
</comment>
<evidence type="ECO:0000256" key="4">
    <source>
        <dbReference type="ARBA" id="ARBA00050843"/>
    </source>
</evidence>
<feature type="non-terminal residue" evidence="7">
    <location>
        <position position="1"/>
    </location>
</feature>
<organism evidence="7">
    <name type="scientific">Triatoma dimidiata</name>
    <name type="common">Kissing bug</name>
    <name type="synonym">Meccus dimidiatus</name>
    <dbReference type="NCBI Taxonomy" id="72491"/>
    <lineage>
        <taxon>Eukaryota</taxon>
        <taxon>Metazoa</taxon>
        <taxon>Ecdysozoa</taxon>
        <taxon>Arthropoda</taxon>
        <taxon>Hexapoda</taxon>
        <taxon>Insecta</taxon>
        <taxon>Pterygota</taxon>
        <taxon>Neoptera</taxon>
        <taxon>Paraneoptera</taxon>
        <taxon>Hemiptera</taxon>
        <taxon>Heteroptera</taxon>
        <taxon>Panheteroptera</taxon>
        <taxon>Cimicomorpha</taxon>
        <taxon>Reduviidae</taxon>
        <taxon>Triatominae</taxon>
        <taxon>Triatoma</taxon>
    </lineage>
</organism>
<dbReference type="Gene3D" id="3.90.1150.10">
    <property type="entry name" value="Aspartate Aminotransferase, domain 1"/>
    <property type="match status" value="1"/>
</dbReference>
<dbReference type="Gene3D" id="3.40.640.10">
    <property type="entry name" value="Type I PLP-dependent aspartate aminotransferase-like (Major domain)"/>
    <property type="match status" value="1"/>
</dbReference>
<reference evidence="7" key="1">
    <citation type="journal article" date="2018" name="J. Proteomics">
        <title>Exploring the molecular complexity of Triatoma dimidiata sialome.</title>
        <authorList>
            <person name="Santiago P.B."/>
            <person name="de Araujo C.N."/>
            <person name="Charneau S."/>
            <person name="Bastos I.M.D."/>
            <person name="Assumpcao T.C.F."/>
            <person name="Queiroz R.M.L."/>
            <person name="Praca Y.R."/>
            <person name="Cordeiro T.M."/>
            <person name="Garcia C.H.S."/>
            <person name="da Silva I.G."/>
            <person name="Raiol T."/>
            <person name="Motta F.N."/>
            <person name="de Araujo Oliveira J.V."/>
            <person name="de Sousa M.V."/>
            <person name="Ribeiro J.M.C."/>
            <person name="de Santana J.M."/>
        </authorList>
    </citation>
    <scope>NUCLEOTIDE SEQUENCE</scope>
    <source>
        <strain evidence="7">Santander</strain>
        <tissue evidence="7">Salivary glands</tissue>
    </source>
</reference>
<dbReference type="GO" id="GO:0008265">
    <property type="term" value="F:molybdenum cofactor sulfurtransferase activity"/>
    <property type="evidence" value="ECO:0007669"/>
    <property type="project" value="UniProtKB-EC"/>
</dbReference>
<dbReference type="GO" id="GO:0030170">
    <property type="term" value="F:pyridoxal phosphate binding"/>
    <property type="evidence" value="ECO:0007669"/>
    <property type="project" value="InterPro"/>
</dbReference>
<dbReference type="SUPFAM" id="SSF50800">
    <property type="entry name" value="PK beta-barrel domain-like"/>
    <property type="match status" value="1"/>
</dbReference>
<keyword evidence="1" id="KW-0808">Transferase</keyword>
<name>A0A0V0G366_TRIDM</name>
<dbReference type="GO" id="GO:0030151">
    <property type="term" value="F:molybdenum ion binding"/>
    <property type="evidence" value="ECO:0007669"/>
    <property type="project" value="InterPro"/>
</dbReference>
<dbReference type="InterPro" id="IPR015424">
    <property type="entry name" value="PyrdxlP-dep_Trfase"/>
</dbReference>
<dbReference type="SUPFAM" id="SSF53383">
    <property type="entry name" value="PLP-dependent transferases"/>
    <property type="match status" value="1"/>
</dbReference>
<dbReference type="InterPro" id="IPR011037">
    <property type="entry name" value="Pyrv_Knase-like_insert_dom_sf"/>
</dbReference>
<evidence type="ECO:0000256" key="2">
    <source>
        <dbReference type="ARBA" id="ARBA00022898"/>
    </source>
</evidence>
<dbReference type="EMBL" id="GECL01003560">
    <property type="protein sequence ID" value="JAP02564.1"/>
    <property type="molecule type" value="Transcribed_RNA"/>
</dbReference>
<dbReference type="HAMAP" id="MF_03050">
    <property type="entry name" value="MOCOS"/>
    <property type="match status" value="1"/>
</dbReference>
<keyword evidence="2" id="KW-0663">Pyridoxal phosphate</keyword>
<protein>
    <recommendedName>
        <fullName evidence="5">molybdenum cofactor sulfurtransferase</fullName>
        <ecNumber evidence="5">2.8.1.9</ecNumber>
    </recommendedName>
</protein>
<dbReference type="Pfam" id="PF00266">
    <property type="entry name" value="Aminotran_5"/>
    <property type="match status" value="1"/>
</dbReference>
<dbReference type="EC" id="2.8.1.9" evidence="5"/>
<proteinExistence type="inferred from homology"/>
<dbReference type="Pfam" id="PF03473">
    <property type="entry name" value="MOSC"/>
    <property type="match status" value="1"/>
</dbReference>
<dbReference type="InterPro" id="IPR005302">
    <property type="entry name" value="MoCF_Sase_C"/>
</dbReference>
<evidence type="ECO:0000259" key="6">
    <source>
        <dbReference type="PROSITE" id="PS51340"/>
    </source>
</evidence>
<dbReference type="Pfam" id="PF03476">
    <property type="entry name" value="MOSC_N"/>
    <property type="match status" value="1"/>
</dbReference>
<feature type="domain" description="MOSC" evidence="6">
    <location>
        <begin position="693"/>
        <end position="846"/>
    </location>
</feature>
<dbReference type="AlphaFoldDB" id="A0A0V0G366"/>
<dbReference type="GO" id="GO:0006777">
    <property type="term" value="P:Mo-molybdopterin cofactor biosynthetic process"/>
    <property type="evidence" value="ECO:0007669"/>
    <property type="project" value="UniProtKB-KW"/>
</dbReference>
<dbReference type="InterPro" id="IPR015422">
    <property type="entry name" value="PyrdxlP-dep_Trfase_small"/>
</dbReference>
<evidence type="ECO:0000256" key="3">
    <source>
        <dbReference type="ARBA" id="ARBA00023150"/>
    </source>
</evidence>
<evidence type="ECO:0000256" key="1">
    <source>
        <dbReference type="ARBA" id="ARBA00022679"/>
    </source>
</evidence>
<dbReference type="PROSITE" id="PS51340">
    <property type="entry name" value="MOSC"/>
    <property type="match status" value="1"/>
</dbReference>
<evidence type="ECO:0000313" key="7">
    <source>
        <dbReference type="EMBL" id="JAP02564.1"/>
    </source>
</evidence>
<dbReference type="SUPFAM" id="SSF141673">
    <property type="entry name" value="MOSC N-terminal domain-like"/>
    <property type="match status" value="1"/>
</dbReference>
<dbReference type="InterPro" id="IPR005303">
    <property type="entry name" value="MOCOS_middle"/>
</dbReference>
<dbReference type="FunFam" id="3.90.1150.10:FF:000079">
    <property type="entry name" value="Molybdenum cofactor sulfurase"/>
    <property type="match status" value="1"/>
</dbReference>
<dbReference type="InterPro" id="IPR015421">
    <property type="entry name" value="PyrdxlP-dep_Trfase_major"/>
</dbReference>
<dbReference type="InterPro" id="IPR000192">
    <property type="entry name" value="Aminotrans_V_dom"/>
</dbReference>
<keyword evidence="3" id="KW-0501">Molybdenum cofactor biosynthesis</keyword>
<accession>A0A0V0G366</accession>
<dbReference type="PANTHER" id="PTHR14237:SF80">
    <property type="entry name" value="MOLYBDENUM COFACTOR SULFURASE"/>
    <property type="match status" value="1"/>
</dbReference>